<dbReference type="Proteomes" id="UP000251088">
    <property type="component" value="Unassembled WGS sequence"/>
</dbReference>
<sequence>MTVIFLRKILTVRMSCARIRRIEWLFETFSSVCLSFLVVRIHCALHLVAEVAAGETPFLCTVH</sequence>
<gene>
    <name evidence="1" type="ORF">NCTC9128_00480</name>
</gene>
<accession>A0A2X3CC93</accession>
<dbReference type="EMBL" id="UAWN01000002">
    <property type="protein sequence ID" value="SQC05895.1"/>
    <property type="molecule type" value="Genomic_DNA"/>
</dbReference>
<dbReference type="AlphaFoldDB" id="A0A2X3CC93"/>
<proteinExistence type="predicted"/>
<protein>
    <submittedName>
        <fullName evidence="1">Putative phosphoadenosine phosphosulfate reductase family protein</fullName>
    </submittedName>
</protein>
<reference evidence="1 2" key="1">
    <citation type="submission" date="2018-06" db="EMBL/GenBank/DDBJ databases">
        <authorList>
            <consortium name="Pathogen Informatics"/>
            <person name="Doyle S."/>
        </authorList>
    </citation>
    <scope>NUCLEOTIDE SEQUENCE [LARGE SCALE GENOMIC DNA]</scope>
    <source>
        <strain evidence="1 2">NCTC9128</strain>
    </source>
</reference>
<evidence type="ECO:0000313" key="1">
    <source>
        <dbReference type="EMBL" id="SQC05895.1"/>
    </source>
</evidence>
<name>A0A2X3CC93_KLEPN</name>
<organism evidence="1 2">
    <name type="scientific">Klebsiella pneumoniae</name>
    <dbReference type="NCBI Taxonomy" id="573"/>
    <lineage>
        <taxon>Bacteria</taxon>
        <taxon>Pseudomonadati</taxon>
        <taxon>Pseudomonadota</taxon>
        <taxon>Gammaproteobacteria</taxon>
        <taxon>Enterobacterales</taxon>
        <taxon>Enterobacteriaceae</taxon>
        <taxon>Klebsiella/Raoultella group</taxon>
        <taxon>Klebsiella</taxon>
        <taxon>Klebsiella pneumoniae complex</taxon>
    </lineage>
</organism>
<evidence type="ECO:0000313" key="2">
    <source>
        <dbReference type="Proteomes" id="UP000251088"/>
    </source>
</evidence>